<sequence length="345" mass="39482">MFQPYLADYRYYALFESQSHMSDIGRATGLYRSISAYCEERYEGHGRWELSIGLSMSSERDSYADYREASPAEVEYLKRRTDEQQQEQPQSSPGESAGVVALLAARRNAEPVDGHYYFAEFDELADVVDVDRAHALIRCPASGGGKWEMFLHEGTWVPGEEPRRKHVLPVGREDVERISRARETAEARYFDVWLGGTVENGLYRHVLVRRTGSADETIDDLGWQHTDVLRRLEPGWWVLELGERAFGSSRYVAVMMGRSRRFGDRRHDYQAFFNSSDDVYDFGKVLFLARRLPNPYELEYELLTPDGWKWVSGSLGGESLPISEEEFQRLAAPHPDGQGAGDVTR</sequence>
<keyword evidence="2" id="KW-1185">Reference proteome</keyword>
<accession>A0ABU4VCK6</accession>
<organism evidence="1 2">
    <name type="scientific">Lentzea sokolovensis</name>
    <dbReference type="NCBI Taxonomy" id="3095429"/>
    <lineage>
        <taxon>Bacteria</taxon>
        <taxon>Bacillati</taxon>
        <taxon>Actinomycetota</taxon>
        <taxon>Actinomycetes</taxon>
        <taxon>Pseudonocardiales</taxon>
        <taxon>Pseudonocardiaceae</taxon>
        <taxon>Lentzea</taxon>
    </lineage>
</organism>
<name>A0ABU4VCK6_9PSEU</name>
<evidence type="ECO:0000313" key="1">
    <source>
        <dbReference type="EMBL" id="MDX8149541.1"/>
    </source>
</evidence>
<dbReference type="EMBL" id="JAXAVU010000018">
    <property type="protein sequence ID" value="MDX8149541.1"/>
    <property type="molecule type" value="Genomic_DNA"/>
</dbReference>
<reference evidence="1 2" key="1">
    <citation type="submission" date="2023-11" db="EMBL/GenBank/DDBJ databases">
        <title>Lentzea sokolovensis, sp. nov., Lentzea kristufkii, sp. nov., and Lentzea miocenensis, sp. nov., rare actinobacteria from Sokolov Coal Basin, Miocene lacustrine sediment, Czech Republic.</title>
        <authorList>
            <person name="Lara A."/>
            <person name="Kotroba L."/>
            <person name="Nouioui I."/>
            <person name="Neumann-Schaal M."/>
            <person name="Mast Y."/>
            <person name="Chronakova A."/>
        </authorList>
    </citation>
    <scope>NUCLEOTIDE SEQUENCE [LARGE SCALE GENOMIC DNA]</scope>
    <source>
        <strain evidence="1 2">BCCO 10_0061</strain>
    </source>
</reference>
<evidence type="ECO:0000313" key="2">
    <source>
        <dbReference type="Proteomes" id="UP001285352"/>
    </source>
</evidence>
<comment type="caution">
    <text evidence="1">The sequence shown here is derived from an EMBL/GenBank/DDBJ whole genome shotgun (WGS) entry which is preliminary data.</text>
</comment>
<dbReference type="Proteomes" id="UP001285352">
    <property type="component" value="Unassembled WGS sequence"/>
</dbReference>
<dbReference type="RefSeq" id="WP_319981517.1">
    <property type="nucleotide sequence ID" value="NZ_JAXAVU010000018.1"/>
</dbReference>
<gene>
    <name evidence="1" type="ORF">SK854_45985</name>
</gene>
<protein>
    <submittedName>
        <fullName evidence="1">Uncharacterized protein</fullName>
    </submittedName>
</protein>
<proteinExistence type="predicted"/>